<dbReference type="PANTHER" id="PTHR14087">
    <property type="entry name" value="THYMOCYTE NUCLEAR PROTEIN 1"/>
    <property type="match status" value="1"/>
</dbReference>
<dbReference type="Proteomes" id="UP000588051">
    <property type="component" value="Unassembled WGS sequence"/>
</dbReference>
<reference evidence="2 3" key="1">
    <citation type="submission" date="2020-06" db="EMBL/GenBank/DDBJ databases">
        <authorList>
            <person name="Qiu C."/>
            <person name="Liu Z."/>
        </authorList>
    </citation>
    <scope>NUCLEOTIDE SEQUENCE [LARGE SCALE GENOMIC DNA]</scope>
    <source>
        <strain evidence="2 3">EM 1</strain>
    </source>
</reference>
<dbReference type="RefSeq" id="WP_176802377.1">
    <property type="nucleotide sequence ID" value="NZ_JABXYJ010000002.1"/>
</dbReference>
<gene>
    <name evidence="2" type="ORF">HV832_04640</name>
</gene>
<evidence type="ECO:0000313" key="2">
    <source>
        <dbReference type="EMBL" id="NVO77114.1"/>
    </source>
</evidence>
<comment type="caution">
    <text evidence="2">The sequence shown here is derived from an EMBL/GenBank/DDBJ whole genome shotgun (WGS) entry which is preliminary data.</text>
</comment>
<accession>A0A850QL39</accession>
<sequence length="154" mass="17279">MAYWLMKSEPDEVSIDDVMATSSIPWFGVRNYQARNFMRDAMQIGDGVLFYHSSCPAPGIAGLAEVVSTAYPDHTQFDSSSHYFDPKATPENPRWMMVDVKGVRKTRLLSLAELRAVPSLSSMRVLQKGSRLSITPVTADEWQQILQLLDQPSP</sequence>
<name>A0A850QL39_9BURK</name>
<organism evidence="2 3">
    <name type="scientific">Undibacterium oligocarboniphilum</name>
    <dbReference type="NCBI Taxonomy" id="666702"/>
    <lineage>
        <taxon>Bacteria</taxon>
        <taxon>Pseudomonadati</taxon>
        <taxon>Pseudomonadota</taxon>
        <taxon>Betaproteobacteria</taxon>
        <taxon>Burkholderiales</taxon>
        <taxon>Oxalobacteraceae</taxon>
        <taxon>Undibacterium</taxon>
    </lineage>
</organism>
<dbReference type="Pfam" id="PF01878">
    <property type="entry name" value="EVE"/>
    <property type="match status" value="1"/>
</dbReference>
<dbReference type="InterPro" id="IPR047197">
    <property type="entry name" value="THYN1-like_EVE"/>
</dbReference>
<dbReference type="InterPro" id="IPR052181">
    <property type="entry name" value="5hmC_binding"/>
</dbReference>
<dbReference type="EMBL" id="JABXYJ010000002">
    <property type="protein sequence ID" value="NVO77114.1"/>
    <property type="molecule type" value="Genomic_DNA"/>
</dbReference>
<dbReference type="InterPro" id="IPR002740">
    <property type="entry name" value="EVE_domain"/>
</dbReference>
<evidence type="ECO:0000259" key="1">
    <source>
        <dbReference type="Pfam" id="PF01878"/>
    </source>
</evidence>
<dbReference type="PANTHER" id="PTHR14087:SF7">
    <property type="entry name" value="THYMOCYTE NUCLEAR PROTEIN 1"/>
    <property type="match status" value="1"/>
</dbReference>
<feature type="domain" description="EVE" evidence="1">
    <location>
        <begin position="2"/>
        <end position="148"/>
    </location>
</feature>
<proteinExistence type="predicted"/>
<dbReference type="AlphaFoldDB" id="A0A850QL39"/>
<keyword evidence="3" id="KW-1185">Reference proteome</keyword>
<dbReference type="InterPro" id="IPR015947">
    <property type="entry name" value="PUA-like_sf"/>
</dbReference>
<dbReference type="Gene3D" id="3.10.590.10">
    <property type="entry name" value="ph1033 like domains"/>
    <property type="match status" value="1"/>
</dbReference>
<evidence type="ECO:0000313" key="3">
    <source>
        <dbReference type="Proteomes" id="UP000588051"/>
    </source>
</evidence>
<dbReference type="SUPFAM" id="SSF88697">
    <property type="entry name" value="PUA domain-like"/>
    <property type="match status" value="1"/>
</dbReference>
<protein>
    <submittedName>
        <fullName evidence="2">EVE domain-containing protein</fullName>
    </submittedName>
</protein>
<dbReference type="CDD" id="cd21133">
    <property type="entry name" value="EVE"/>
    <property type="match status" value="1"/>
</dbReference>